<protein>
    <submittedName>
        <fullName evidence="2">Uncharacterized protein</fullName>
    </submittedName>
</protein>
<reference evidence="2 3" key="1">
    <citation type="submission" date="2019-05" db="EMBL/GenBank/DDBJ databases">
        <title>Another draft genome of Portunus trituberculatus and its Hox gene families provides insights of decapod evolution.</title>
        <authorList>
            <person name="Jeong J.-H."/>
            <person name="Song I."/>
            <person name="Kim S."/>
            <person name="Choi T."/>
            <person name="Kim D."/>
            <person name="Ryu S."/>
            <person name="Kim W."/>
        </authorList>
    </citation>
    <scope>NUCLEOTIDE SEQUENCE [LARGE SCALE GENOMIC DNA]</scope>
    <source>
        <tissue evidence="2">Muscle</tissue>
    </source>
</reference>
<feature type="transmembrane region" description="Helical" evidence="1">
    <location>
        <begin position="6"/>
        <end position="30"/>
    </location>
</feature>
<dbReference type="EMBL" id="VSRR010003707">
    <property type="protein sequence ID" value="MPC37177.1"/>
    <property type="molecule type" value="Genomic_DNA"/>
</dbReference>
<sequence>MVVVVVVVVVMVVMVVVVVMVVIVVVVVLVQRRSPHGWGCGYSLGCDGVVRDFVVDVGGQYSAKNTCEENSGYVKMMYEYMVICITPPILTHTFRRRLWCNVPYYLTKTTSVPALYRYKIK</sequence>
<gene>
    <name evidence="2" type="ORF">E2C01_030651</name>
</gene>
<keyword evidence="3" id="KW-1185">Reference proteome</keyword>
<evidence type="ECO:0000313" key="3">
    <source>
        <dbReference type="Proteomes" id="UP000324222"/>
    </source>
</evidence>
<accession>A0A5B7EVE6</accession>
<keyword evidence="1" id="KW-0472">Membrane</keyword>
<dbReference type="AlphaFoldDB" id="A0A5B7EVE6"/>
<evidence type="ECO:0000256" key="1">
    <source>
        <dbReference type="SAM" id="Phobius"/>
    </source>
</evidence>
<keyword evidence="1" id="KW-0812">Transmembrane</keyword>
<proteinExistence type="predicted"/>
<comment type="caution">
    <text evidence="2">The sequence shown here is derived from an EMBL/GenBank/DDBJ whole genome shotgun (WGS) entry which is preliminary data.</text>
</comment>
<dbReference type="Proteomes" id="UP000324222">
    <property type="component" value="Unassembled WGS sequence"/>
</dbReference>
<name>A0A5B7EVE6_PORTR</name>
<evidence type="ECO:0000313" key="2">
    <source>
        <dbReference type="EMBL" id="MPC37177.1"/>
    </source>
</evidence>
<keyword evidence="1" id="KW-1133">Transmembrane helix</keyword>
<organism evidence="2 3">
    <name type="scientific">Portunus trituberculatus</name>
    <name type="common">Swimming crab</name>
    <name type="synonym">Neptunus trituberculatus</name>
    <dbReference type="NCBI Taxonomy" id="210409"/>
    <lineage>
        <taxon>Eukaryota</taxon>
        <taxon>Metazoa</taxon>
        <taxon>Ecdysozoa</taxon>
        <taxon>Arthropoda</taxon>
        <taxon>Crustacea</taxon>
        <taxon>Multicrustacea</taxon>
        <taxon>Malacostraca</taxon>
        <taxon>Eumalacostraca</taxon>
        <taxon>Eucarida</taxon>
        <taxon>Decapoda</taxon>
        <taxon>Pleocyemata</taxon>
        <taxon>Brachyura</taxon>
        <taxon>Eubrachyura</taxon>
        <taxon>Portunoidea</taxon>
        <taxon>Portunidae</taxon>
        <taxon>Portuninae</taxon>
        <taxon>Portunus</taxon>
    </lineage>
</organism>